<accession>A0A0A0BJA6</accession>
<protein>
    <submittedName>
        <fullName evidence="1">Uncharacterized protein</fullName>
    </submittedName>
</protein>
<dbReference type="AlphaFoldDB" id="A0A0A0BJA6"/>
<dbReference type="RefSeq" id="WP_036311384.1">
    <property type="nucleotide sequence ID" value="NZ_JRQD01000001.1"/>
</dbReference>
<sequence length="71" mass="8279">MKPQVSIEQVLSAEPPPYFVIHKDEQGQLETLDNHFASYQQALDFVLEQGWQVKREQANNSLHVETRFLKP</sequence>
<evidence type="ECO:0000313" key="2">
    <source>
        <dbReference type="Proteomes" id="UP000029999"/>
    </source>
</evidence>
<name>A0A0A0BJA6_9GAMM</name>
<gene>
    <name evidence="1" type="ORF">LP43_0378</name>
</gene>
<dbReference type="EMBL" id="JRQD01000001">
    <property type="protein sequence ID" value="KGM07960.1"/>
    <property type="molecule type" value="Genomic_DNA"/>
</dbReference>
<organism evidence="1 2">
    <name type="scientific">Methylophaga thiooxydans</name>
    <dbReference type="NCBI Taxonomy" id="392484"/>
    <lineage>
        <taxon>Bacteria</taxon>
        <taxon>Pseudomonadati</taxon>
        <taxon>Pseudomonadota</taxon>
        <taxon>Gammaproteobacteria</taxon>
        <taxon>Thiotrichales</taxon>
        <taxon>Piscirickettsiaceae</taxon>
        <taxon>Methylophaga</taxon>
    </lineage>
</organism>
<reference evidence="1 2" key="1">
    <citation type="submission" date="2014-09" db="EMBL/GenBank/DDBJ databases">
        <authorList>
            <person name="Grob C."/>
            <person name="Taubert M."/>
            <person name="Howat A.M."/>
            <person name="Burns O.J."/>
            <person name="Dixon J.L."/>
            <person name="Chen Y."/>
            <person name="Murrell J.C."/>
        </authorList>
    </citation>
    <scope>NUCLEOTIDE SEQUENCE [LARGE SCALE GENOMIC DNA]</scope>
    <source>
        <strain evidence="1">L4</strain>
    </source>
</reference>
<evidence type="ECO:0000313" key="1">
    <source>
        <dbReference type="EMBL" id="KGM07960.1"/>
    </source>
</evidence>
<comment type="caution">
    <text evidence="1">The sequence shown here is derived from an EMBL/GenBank/DDBJ whole genome shotgun (WGS) entry which is preliminary data.</text>
</comment>
<dbReference type="Proteomes" id="UP000029999">
    <property type="component" value="Unassembled WGS sequence"/>
</dbReference>
<proteinExistence type="predicted"/>